<keyword evidence="2" id="KW-1185">Reference proteome</keyword>
<proteinExistence type="predicted"/>
<name>A0A179UHN8_BLAGS</name>
<dbReference type="GeneID" id="42528723"/>
<dbReference type="EMBL" id="GG657451">
    <property type="protein sequence ID" value="OAT06749.1"/>
    <property type="molecule type" value="Genomic_DNA"/>
</dbReference>
<protein>
    <submittedName>
        <fullName evidence="1">Uncharacterized protein</fullName>
    </submittedName>
</protein>
<organism evidence="1 2">
    <name type="scientific">Blastomyces gilchristii (strain SLH14081)</name>
    <name type="common">Blastomyces dermatitidis</name>
    <dbReference type="NCBI Taxonomy" id="559298"/>
    <lineage>
        <taxon>Eukaryota</taxon>
        <taxon>Fungi</taxon>
        <taxon>Dikarya</taxon>
        <taxon>Ascomycota</taxon>
        <taxon>Pezizomycotina</taxon>
        <taxon>Eurotiomycetes</taxon>
        <taxon>Eurotiomycetidae</taxon>
        <taxon>Onygenales</taxon>
        <taxon>Ajellomycetaceae</taxon>
        <taxon>Blastomyces</taxon>
    </lineage>
</organism>
<evidence type="ECO:0000313" key="1">
    <source>
        <dbReference type="EMBL" id="OAT06749.1"/>
    </source>
</evidence>
<dbReference type="Proteomes" id="UP000002038">
    <property type="component" value="Unassembled WGS sequence"/>
</dbReference>
<dbReference type="KEGG" id="bgh:BDBG_16689"/>
<gene>
    <name evidence="1" type="ORF">BDBG_16689</name>
</gene>
<dbReference type="VEuPathDB" id="FungiDB:BDBG_16689"/>
<dbReference type="AlphaFoldDB" id="A0A179UHN8"/>
<evidence type="ECO:0000313" key="2">
    <source>
        <dbReference type="Proteomes" id="UP000002038"/>
    </source>
</evidence>
<reference evidence="2" key="1">
    <citation type="journal article" date="2015" name="PLoS Genet.">
        <title>The dynamic genome and transcriptome of the human fungal pathogen Blastomyces and close relative Emmonsia.</title>
        <authorList>
            <person name="Munoz J.F."/>
            <person name="Gauthier G.M."/>
            <person name="Desjardins C.A."/>
            <person name="Gallo J.E."/>
            <person name="Holder J."/>
            <person name="Sullivan T.D."/>
            <person name="Marty A.J."/>
            <person name="Carmen J.C."/>
            <person name="Chen Z."/>
            <person name="Ding L."/>
            <person name="Gujja S."/>
            <person name="Magrini V."/>
            <person name="Misas E."/>
            <person name="Mitreva M."/>
            <person name="Priest M."/>
            <person name="Saif S."/>
            <person name="Whiston E.A."/>
            <person name="Young S."/>
            <person name="Zeng Q."/>
            <person name="Goldman W.E."/>
            <person name="Mardis E.R."/>
            <person name="Taylor J.W."/>
            <person name="McEwen J.G."/>
            <person name="Clay O.K."/>
            <person name="Klein B.S."/>
            <person name="Cuomo C.A."/>
        </authorList>
    </citation>
    <scope>NUCLEOTIDE SEQUENCE [LARGE SCALE GENOMIC DNA]</scope>
    <source>
        <strain evidence="2">SLH14081</strain>
    </source>
</reference>
<sequence>MLPFIPPFFYACLSETRITIPFSMLKFSNMRPMRTGRGVSLSVFGRFPSHSPNLIVVPIGFSHFYKVGKLHVTWCLGLGGSLSCIFSFSSSCGLSRWLFPACAMGVCVCVCLTFQRLSLLLMSIHCSDGWITAHDPEANQLFHDG</sequence>
<dbReference type="RefSeq" id="XP_031577388.1">
    <property type="nucleotide sequence ID" value="XM_031724583.1"/>
</dbReference>
<accession>A0A179UHN8</accession>